<organism evidence="2 3">
    <name type="scientific">Pilibacter termitis</name>
    <dbReference type="NCBI Taxonomy" id="263852"/>
    <lineage>
        <taxon>Bacteria</taxon>
        <taxon>Bacillati</taxon>
        <taxon>Bacillota</taxon>
        <taxon>Bacilli</taxon>
        <taxon>Lactobacillales</taxon>
        <taxon>Enterococcaceae</taxon>
        <taxon>Pilibacter</taxon>
    </lineage>
</organism>
<keyword evidence="3" id="KW-1185">Reference proteome</keyword>
<gene>
    <name evidence="2" type="ORF">SAMN02745116_00169</name>
</gene>
<dbReference type="AlphaFoldDB" id="A0A1T4KBA1"/>
<dbReference type="Proteomes" id="UP000190328">
    <property type="component" value="Unassembled WGS sequence"/>
</dbReference>
<evidence type="ECO:0000256" key="1">
    <source>
        <dbReference type="SAM" id="SignalP"/>
    </source>
</evidence>
<feature type="signal peptide" evidence="1">
    <location>
        <begin position="1"/>
        <end position="25"/>
    </location>
</feature>
<keyword evidence="1" id="KW-0732">Signal</keyword>
<dbReference type="EMBL" id="FUXI01000002">
    <property type="protein sequence ID" value="SJZ39710.1"/>
    <property type="molecule type" value="Genomic_DNA"/>
</dbReference>
<proteinExistence type="predicted"/>
<evidence type="ECO:0000313" key="3">
    <source>
        <dbReference type="Proteomes" id="UP000190328"/>
    </source>
</evidence>
<dbReference type="RefSeq" id="WP_078806147.1">
    <property type="nucleotide sequence ID" value="NZ_FUXI01000002.1"/>
</dbReference>
<dbReference type="STRING" id="263852.SAMN02745116_00169"/>
<reference evidence="3" key="1">
    <citation type="submission" date="2017-02" db="EMBL/GenBank/DDBJ databases">
        <authorList>
            <person name="Varghese N."/>
            <person name="Submissions S."/>
        </authorList>
    </citation>
    <scope>NUCLEOTIDE SEQUENCE [LARGE SCALE GENOMIC DNA]</scope>
    <source>
        <strain evidence="3">ATCC BAA-1030</strain>
    </source>
</reference>
<accession>A0A1T4KBA1</accession>
<evidence type="ECO:0008006" key="4">
    <source>
        <dbReference type="Google" id="ProtNLM"/>
    </source>
</evidence>
<sequence length="212" mass="21477">MKTNKWLVVGGTLLGAMMFATVAHAADGDVIDNQGSSNTSITMVGSGGITLYNGAPADFGDLAISSEAQIVNLDPITPILAATGGSGTIKVRDLRGSATGYYVTGYATPMKLNGTETLPVTSFMVNIADESTAIAGVTDPKIVGTGGAIEFLVEPEDAPVILSTNGATAGGLHTTGAISCSLHVGVTESSTAGRYHGQVKYSLMDGQPPQTP</sequence>
<evidence type="ECO:0000313" key="2">
    <source>
        <dbReference type="EMBL" id="SJZ39710.1"/>
    </source>
</evidence>
<protein>
    <recommendedName>
        <fullName evidence="4">WxL domain surface cell wall-binding</fullName>
    </recommendedName>
</protein>
<name>A0A1T4KBA1_9ENTE</name>
<feature type="chain" id="PRO_5012323471" description="WxL domain surface cell wall-binding" evidence="1">
    <location>
        <begin position="26"/>
        <end position="212"/>
    </location>
</feature>